<proteinExistence type="predicted"/>
<dbReference type="InterPro" id="IPR008308">
    <property type="entry name" value="YpbB-like"/>
</dbReference>
<dbReference type="PIRSF" id="PIRSF021350">
    <property type="entry name" value="UCP021350"/>
    <property type="match status" value="1"/>
</dbReference>
<evidence type="ECO:0000259" key="1">
    <source>
        <dbReference type="Pfam" id="PF14493"/>
    </source>
</evidence>
<protein>
    <submittedName>
        <fullName evidence="2">Helix-turn-helix domain-containing protein</fullName>
    </submittedName>
</protein>
<sequence length="343" mass="40086">MKENRSISGIYHLLSGKKSIQSVHDAKIFNLEGLYGIYPALTMIDFLDCVQQMVAGGLIKKGKTDNYYDITDRGEQYLKQSDVTSILCYFNGIKYYGRDVTFLERLFLIIQTLSNIQKGNTTFIPVIDRPSITNWTKKFYTTIKGNRRNFTIKLYEELYELLNQLPEKEANIFVDRLSGYKYYGMSVEQLSEKHSLTKHDVILYLTGVTHHLIVKIEQNQERFTVLYSLLRDLEQTKFITNTAKQTYQLLCNHFTVSEIASMRNLKLNTIYDHIVEIVLYDKEFTIDTFVTKQEQAIILQAIHKYNTYKLKIIKDNTTSSISYFQIRLVLARLEELRLEGPHV</sequence>
<dbReference type="Pfam" id="PF14493">
    <property type="entry name" value="HTH_40"/>
    <property type="match status" value="1"/>
</dbReference>
<dbReference type="InterPro" id="IPR029491">
    <property type="entry name" value="Helicase_HTH"/>
</dbReference>
<gene>
    <name evidence="2" type="ORF">ABC228_03050</name>
</gene>
<dbReference type="EMBL" id="JBDIML010000001">
    <property type="protein sequence ID" value="MEN2766151.1"/>
    <property type="molecule type" value="Genomic_DNA"/>
</dbReference>
<keyword evidence="3" id="KW-1185">Reference proteome</keyword>
<name>A0ABU9XD19_9BACI</name>
<feature type="domain" description="Helicase Helix-turn-helix" evidence="1">
    <location>
        <begin position="242"/>
        <end position="330"/>
    </location>
</feature>
<comment type="caution">
    <text evidence="2">The sequence shown here is derived from an EMBL/GenBank/DDBJ whole genome shotgun (WGS) entry which is preliminary data.</text>
</comment>
<evidence type="ECO:0000313" key="2">
    <source>
        <dbReference type="EMBL" id="MEN2766151.1"/>
    </source>
</evidence>
<dbReference type="Proteomes" id="UP001444625">
    <property type="component" value="Unassembled WGS sequence"/>
</dbReference>
<accession>A0ABU9XD19</accession>
<organism evidence="2 3">
    <name type="scientific">Ornithinibacillus xuwenensis</name>
    <dbReference type="NCBI Taxonomy" id="3144668"/>
    <lineage>
        <taxon>Bacteria</taxon>
        <taxon>Bacillati</taxon>
        <taxon>Bacillota</taxon>
        <taxon>Bacilli</taxon>
        <taxon>Bacillales</taxon>
        <taxon>Bacillaceae</taxon>
        <taxon>Ornithinibacillus</taxon>
    </lineage>
</organism>
<evidence type="ECO:0000313" key="3">
    <source>
        <dbReference type="Proteomes" id="UP001444625"/>
    </source>
</evidence>
<reference evidence="2 3" key="1">
    <citation type="submission" date="2024-05" db="EMBL/GenBank/DDBJ databases">
        <authorList>
            <person name="Haq I."/>
            <person name="Ullah Z."/>
            <person name="Ahmad R."/>
            <person name="Li M."/>
            <person name="Tong Y."/>
        </authorList>
    </citation>
    <scope>NUCLEOTIDE SEQUENCE [LARGE SCALE GENOMIC DNA]</scope>
    <source>
        <strain evidence="2 3">16A2E</strain>
    </source>
</reference>